<evidence type="ECO:0000313" key="12">
    <source>
        <dbReference type="Proteomes" id="UP000595420"/>
    </source>
</evidence>
<comment type="function">
    <text evidence="1 8">Attaches a formyl group to the free amino group of methionyl-tRNA(fMet). The formyl group appears to play a dual role in the initiator identity of N-formylmethionyl-tRNA by promoting its recognition by IF2 and preventing the misappropriation of this tRNA by the elongation apparatus.</text>
</comment>
<dbReference type="Gene3D" id="3.40.50.170">
    <property type="entry name" value="Formyl transferase, N-terminal domain"/>
    <property type="match status" value="1"/>
</dbReference>
<dbReference type="FunFam" id="3.40.50.12230:FF:000001">
    <property type="entry name" value="Methionyl-tRNA formyltransferase"/>
    <property type="match status" value="1"/>
</dbReference>
<proteinExistence type="inferred from homology"/>
<dbReference type="PANTHER" id="PTHR11138:SF5">
    <property type="entry name" value="METHIONYL-TRNA FORMYLTRANSFERASE, MITOCHONDRIAL"/>
    <property type="match status" value="1"/>
</dbReference>
<keyword evidence="6 8" id="KW-0648">Protein biosynthesis</keyword>
<comment type="catalytic activity">
    <reaction evidence="7 8">
        <text>L-methionyl-tRNA(fMet) + (6R)-10-formyltetrahydrofolate = N-formyl-L-methionyl-tRNA(fMet) + (6S)-5,6,7,8-tetrahydrofolate + H(+)</text>
        <dbReference type="Rhea" id="RHEA:24380"/>
        <dbReference type="Rhea" id="RHEA-COMP:9952"/>
        <dbReference type="Rhea" id="RHEA-COMP:9953"/>
        <dbReference type="ChEBI" id="CHEBI:15378"/>
        <dbReference type="ChEBI" id="CHEBI:57453"/>
        <dbReference type="ChEBI" id="CHEBI:78530"/>
        <dbReference type="ChEBI" id="CHEBI:78844"/>
        <dbReference type="ChEBI" id="CHEBI:195366"/>
        <dbReference type="EC" id="2.1.2.9"/>
    </reaction>
</comment>
<dbReference type="InterPro" id="IPR002376">
    <property type="entry name" value="Formyl_transf_N"/>
</dbReference>
<dbReference type="NCBIfam" id="TIGR00460">
    <property type="entry name" value="fmt"/>
    <property type="match status" value="1"/>
</dbReference>
<evidence type="ECO:0000256" key="1">
    <source>
        <dbReference type="ARBA" id="ARBA00002606"/>
    </source>
</evidence>
<dbReference type="Pfam" id="PF00551">
    <property type="entry name" value="Formyl_trans_N"/>
    <property type="match status" value="1"/>
</dbReference>
<dbReference type="InterPro" id="IPR037022">
    <property type="entry name" value="Formyl_trans_C_sf"/>
</dbReference>
<dbReference type="InterPro" id="IPR036477">
    <property type="entry name" value="Formyl_transf_N_sf"/>
</dbReference>
<gene>
    <name evidence="8" type="primary">fmt</name>
    <name evidence="11" type="ORF">H2515_00080</name>
</gene>
<name>A0A7T5BHN8_9PROT</name>
<dbReference type="GO" id="GO:0004479">
    <property type="term" value="F:methionyl-tRNA formyltransferase activity"/>
    <property type="evidence" value="ECO:0007669"/>
    <property type="project" value="UniProtKB-UniRule"/>
</dbReference>
<dbReference type="Proteomes" id="UP000595420">
    <property type="component" value="Chromosome"/>
</dbReference>
<dbReference type="SUPFAM" id="SSF53328">
    <property type="entry name" value="Formyltransferase"/>
    <property type="match status" value="1"/>
</dbReference>
<sequence length="313" mass="33420">MTRKQRIVFAGTPEFARIILAELLRGPEEVVGILTQPDRPAGRGRALQTSPVKQEALAAGIPVFQPESCKTGEALDLLRSLAPDLLIVVAYGQILPQAVLDLPTRGAINVHASLLPAWRGAAPIARAIAAGDKESGVAIMQMEAGLDSGPVLWAERVPIAPDDTAASLHDRLARLGGVALRRALDGLWANRLKPGPQDPALATYARKLKKEEARLDWQLPAATLERLVRAFNPSPVAHTLFRDKGLRVWQTQILAVRGEQAPGTISAVEKDGVVVTCGEDQLQLLAVQPAGKGVLSGSDFARGYRPQIGEVLG</sequence>
<evidence type="ECO:0000256" key="3">
    <source>
        <dbReference type="ARBA" id="ARBA00012261"/>
    </source>
</evidence>
<dbReference type="CDD" id="cd08646">
    <property type="entry name" value="FMT_core_Met-tRNA-FMT_N"/>
    <property type="match status" value="1"/>
</dbReference>
<evidence type="ECO:0000256" key="7">
    <source>
        <dbReference type="ARBA" id="ARBA00048558"/>
    </source>
</evidence>
<evidence type="ECO:0000256" key="2">
    <source>
        <dbReference type="ARBA" id="ARBA00010699"/>
    </source>
</evidence>
<organism evidence="11 12">
    <name type="scientific">Acidithiobacillus ferrivorans</name>
    <dbReference type="NCBI Taxonomy" id="160808"/>
    <lineage>
        <taxon>Bacteria</taxon>
        <taxon>Pseudomonadati</taxon>
        <taxon>Pseudomonadota</taxon>
        <taxon>Acidithiobacillia</taxon>
        <taxon>Acidithiobacillales</taxon>
        <taxon>Acidithiobacillaceae</taxon>
        <taxon>Acidithiobacillus</taxon>
    </lineage>
</organism>
<dbReference type="EMBL" id="CP059488">
    <property type="protein sequence ID" value="QQD72790.1"/>
    <property type="molecule type" value="Genomic_DNA"/>
</dbReference>
<dbReference type="InterPro" id="IPR005793">
    <property type="entry name" value="Formyl_trans_C"/>
</dbReference>
<dbReference type="InterPro" id="IPR005794">
    <property type="entry name" value="Fmt"/>
</dbReference>
<evidence type="ECO:0000256" key="6">
    <source>
        <dbReference type="ARBA" id="ARBA00022917"/>
    </source>
</evidence>
<evidence type="ECO:0000256" key="4">
    <source>
        <dbReference type="ARBA" id="ARBA00016014"/>
    </source>
</evidence>
<dbReference type="AlphaFoldDB" id="A0A7T5BHN8"/>
<keyword evidence="5 8" id="KW-0808">Transferase</keyword>
<protein>
    <recommendedName>
        <fullName evidence="4 8">Methionyl-tRNA formyltransferase</fullName>
        <ecNumber evidence="3 8">2.1.2.9</ecNumber>
    </recommendedName>
</protein>
<dbReference type="EC" id="2.1.2.9" evidence="3 8"/>
<accession>A0A7T5BHN8</accession>
<evidence type="ECO:0000259" key="9">
    <source>
        <dbReference type="Pfam" id="PF00551"/>
    </source>
</evidence>
<comment type="similarity">
    <text evidence="2 8">Belongs to the Fmt family.</text>
</comment>
<dbReference type="SUPFAM" id="SSF50486">
    <property type="entry name" value="FMT C-terminal domain-like"/>
    <property type="match status" value="1"/>
</dbReference>
<dbReference type="PANTHER" id="PTHR11138">
    <property type="entry name" value="METHIONYL-TRNA FORMYLTRANSFERASE"/>
    <property type="match status" value="1"/>
</dbReference>
<feature type="domain" description="Formyl transferase N-terminal" evidence="9">
    <location>
        <begin position="6"/>
        <end position="183"/>
    </location>
</feature>
<evidence type="ECO:0000259" key="10">
    <source>
        <dbReference type="Pfam" id="PF02911"/>
    </source>
</evidence>
<dbReference type="InterPro" id="IPR041711">
    <property type="entry name" value="Met-tRNA-FMT_N"/>
</dbReference>
<reference evidence="11 12" key="1">
    <citation type="submission" date="2020-07" db="EMBL/GenBank/DDBJ databases">
        <title>Complete genome sequence analysis of Acidithiobacillus ferrivorans XJFY6S-08 reveals extreme environmental adaptation to alpine acid mine drainage.</title>
        <authorList>
            <person name="Yan L."/>
            <person name="Ni Y."/>
        </authorList>
    </citation>
    <scope>NUCLEOTIDE SEQUENCE [LARGE SCALE GENOMIC DNA]</scope>
    <source>
        <strain evidence="11 12">XJFY6S-08</strain>
    </source>
</reference>
<dbReference type="Pfam" id="PF02911">
    <property type="entry name" value="Formyl_trans_C"/>
    <property type="match status" value="1"/>
</dbReference>
<dbReference type="HAMAP" id="MF_00182">
    <property type="entry name" value="Formyl_trans"/>
    <property type="match status" value="1"/>
</dbReference>
<feature type="binding site" evidence="8">
    <location>
        <begin position="113"/>
        <end position="116"/>
    </location>
    <ligand>
        <name>(6S)-5,6,7,8-tetrahydrofolate</name>
        <dbReference type="ChEBI" id="CHEBI:57453"/>
    </ligand>
</feature>
<dbReference type="RefSeq" id="WP_198660614.1">
    <property type="nucleotide sequence ID" value="NZ_CP059488.1"/>
</dbReference>
<dbReference type="Gene3D" id="3.10.25.10">
    <property type="entry name" value="Formyl transferase, C-terminal domain"/>
    <property type="match status" value="1"/>
</dbReference>
<dbReference type="InterPro" id="IPR011034">
    <property type="entry name" value="Formyl_transferase-like_C_sf"/>
</dbReference>
<evidence type="ECO:0000256" key="5">
    <source>
        <dbReference type="ARBA" id="ARBA00022679"/>
    </source>
</evidence>
<feature type="domain" description="Formyl transferase C-terminal" evidence="10">
    <location>
        <begin position="207"/>
        <end position="305"/>
    </location>
</feature>
<evidence type="ECO:0000256" key="8">
    <source>
        <dbReference type="HAMAP-Rule" id="MF_00182"/>
    </source>
</evidence>
<evidence type="ECO:0000313" key="11">
    <source>
        <dbReference type="EMBL" id="QQD72790.1"/>
    </source>
</evidence>
<dbReference type="CDD" id="cd08704">
    <property type="entry name" value="Met_tRNA_FMT_C"/>
    <property type="match status" value="1"/>
</dbReference>
<dbReference type="InterPro" id="IPR044135">
    <property type="entry name" value="Met-tRNA-FMT_C"/>
</dbReference>
<dbReference type="GO" id="GO:0005829">
    <property type="term" value="C:cytosol"/>
    <property type="evidence" value="ECO:0007669"/>
    <property type="project" value="TreeGrafter"/>
</dbReference>